<dbReference type="PANTHER" id="PTHR44051">
    <property type="entry name" value="GLUTATHIONE S-TRANSFERASE-RELATED"/>
    <property type="match status" value="1"/>
</dbReference>
<organism evidence="3 4">
    <name type="scientific">Pendulispora albinea</name>
    <dbReference type="NCBI Taxonomy" id="2741071"/>
    <lineage>
        <taxon>Bacteria</taxon>
        <taxon>Pseudomonadati</taxon>
        <taxon>Myxococcota</taxon>
        <taxon>Myxococcia</taxon>
        <taxon>Myxococcales</taxon>
        <taxon>Sorangiineae</taxon>
        <taxon>Pendulisporaceae</taxon>
        <taxon>Pendulispora</taxon>
    </lineage>
</organism>
<name>A0ABZ2M139_9BACT</name>
<protein>
    <submittedName>
        <fullName evidence="3">Glutathione S-transferase family protein</fullName>
    </submittedName>
</protein>
<reference evidence="3 4" key="1">
    <citation type="submission" date="2021-12" db="EMBL/GenBank/DDBJ databases">
        <title>Discovery of the Pendulisporaceae a myxobacterial family with distinct sporulation behavior and unique specialized metabolism.</title>
        <authorList>
            <person name="Garcia R."/>
            <person name="Popoff A."/>
            <person name="Bader C.D."/>
            <person name="Loehr J."/>
            <person name="Walesch S."/>
            <person name="Walt C."/>
            <person name="Boldt J."/>
            <person name="Bunk B."/>
            <person name="Haeckl F.J.F.P.J."/>
            <person name="Gunesch A.P."/>
            <person name="Birkelbach J."/>
            <person name="Nuebel U."/>
            <person name="Pietschmann T."/>
            <person name="Bach T."/>
            <person name="Mueller R."/>
        </authorList>
    </citation>
    <scope>NUCLEOTIDE SEQUENCE [LARGE SCALE GENOMIC DNA]</scope>
    <source>
        <strain evidence="3 4">MSr11954</strain>
    </source>
</reference>
<feature type="domain" description="GST N-terminal" evidence="1">
    <location>
        <begin position="8"/>
        <end position="90"/>
    </location>
</feature>
<dbReference type="SUPFAM" id="SSF47616">
    <property type="entry name" value="GST C-terminal domain-like"/>
    <property type="match status" value="1"/>
</dbReference>
<sequence length="212" mass="23893">MEPCILSDKMKLYEFPYAPNPRRVRIFMAEKGIDLPRVAVDVLGKETRTAEFSKINSLGQVPVLQLEDGTLISESVAICRYLEELRPAPALFGSDAKSRAQVEMWNRRMESEIFGTIGNVGLHSDEFFKGKIAQVPAFSDAQRKAAPEKWAWLDRELADGRPFIAGEQFSVADITGMVASWLGGHLKIEIPASLTHVHRWHERMRARPSWSA</sequence>
<evidence type="ECO:0000259" key="1">
    <source>
        <dbReference type="PROSITE" id="PS50404"/>
    </source>
</evidence>
<dbReference type="InterPro" id="IPR010987">
    <property type="entry name" value="Glutathione-S-Trfase_C-like"/>
</dbReference>
<dbReference type="Proteomes" id="UP001370348">
    <property type="component" value="Chromosome"/>
</dbReference>
<dbReference type="CDD" id="cd03051">
    <property type="entry name" value="GST_N_GTT2_like"/>
    <property type="match status" value="1"/>
</dbReference>
<dbReference type="PROSITE" id="PS50405">
    <property type="entry name" value="GST_CTER"/>
    <property type="match status" value="1"/>
</dbReference>
<dbReference type="Gene3D" id="1.20.1050.10">
    <property type="match status" value="1"/>
</dbReference>
<dbReference type="SFLD" id="SFLDS00019">
    <property type="entry name" value="Glutathione_Transferase_(cytos"/>
    <property type="match status" value="1"/>
</dbReference>
<dbReference type="Pfam" id="PF13409">
    <property type="entry name" value="GST_N_2"/>
    <property type="match status" value="1"/>
</dbReference>
<dbReference type="InterPro" id="IPR004046">
    <property type="entry name" value="GST_C"/>
</dbReference>
<dbReference type="EMBL" id="CP089984">
    <property type="protein sequence ID" value="WXB15057.1"/>
    <property type="molecule type" value="Genomic_DNA"/>
</dbReference>
<evidence type="ECO:0000313" key="3">
    <source>
        <dbReference type="EMBL" id="WXB15057.1"/>
    </source>
</evidence>
<dbReference type="InterPro" id="IPR004045">
    <property type="entry name" value="Glutathione_S-Trfase_N"/>
</dbReference>
<dbReference type="InterPro" id="IPR036249">
    <property type="entry name" value="Thioredoxin-like_sf"/>
</dbReference>
<dbReference type="InterPro" id="IPR036282">
    <property type="entry name" value="Glutathione-S-Trfase_C_sf"/>
</dbReference>
<accession>A0ABZ2M139</accession>
<evidence type="ECO:0000313" key="4">
    <source>
        <dbReference type="Proteomes" id="UP001370348"/>
    </source>
</evidence>
<dbReference type="PROSITE" id="PS50404">
    <property type="entry name" value="GST_NTER"/>
    <property type="match status" value="1"/>
</dbReference>
<dbReference type="Pfam" id="PF00043">
    <property type="entry name" value="GST_C"/>
    <property type="match status" value="1"/>
</dbReference>
<dbReference type="InterPro" id="IPR034345">
    <property type="entry name" value="Gtt2-like_N"/>
</dbReference>
<evidence type="ECO:0000259" key="2">
    <source>
        <dbReference type="PROSITE" id="PS50405"/>
    </source>
</evidence>
<dbReference type="SFLD" id="SFLDG00358">
    <property type="entry name" value="Main_(cytGST)"/>
    <property type="match status" value="1"/>
</dbReference>
<dbReference type="RefSeq" id="WP_394824681.1">
    <property type="nucleotide sequence ID" value="NZ_CP089984.1"/>
</dbReference>
<gene>
    <name evidence="3" type="ORF">LZC94_45465</name>
</gene>
<keyword evidence="4" id="KW-1185">Reference proteome</keyword>
<proteinExistence type="predicted"/>
<dbReference type="InterPro" id="IPR040079">
    <property type="entry name" value="Glutathione_S-Trfase"/>
</dbReference>
<dbReference type="SUPFAM" id="SSF52833">
    <property type="entry name" value="Thioredoxin-like"/>
    <property type="match status" value="1"/>
</dbReference>
<dbReference type="PANTHER" id="PTHR44051:SF8">
    <property type="entry name" value="GLUTATHIONE S-TRANSFERASE GSTA"/>
    <property type="match status" value="1"/>
</dbReference>
<feature type="domain" description="GST C-terminal" evidence="2">
    <location>
        <begin position="95"/>
        <end position="212"/>
    </location>
</feature>
<dbReference type="Gene3D" id="3.40.30.10">
    <property type="entry name" value="Glutaredoxin"/>
    <property type="match status" value="1"/>
</dbReference>